<dbReference type="AlphaFoldDB" id="A0A9P7YD91"/>
<comment type="caution">
    <text evidence="9">The sequence shown here is derived from an EMBL/GenBank/DDBJ whole genome shotgun (WGS) entry which is preliminary data.</text>
</comment>
<evidence type="ECO:0000256" key="2">
    <source>
        <dbReference type="ARBA" id="ARBA00009863"/>
    </source>
</evidence>
<dbReference type="InterPro" id="IPR019368">
    <property type="entry name" value="Ribosomal_mS29"/>
</dbReference>
<reference evidence="9" key="1">
    <citation type="journal article" date="2021" name="IMA Fungus">
        <title>Genomic characterization of three marine fungi, including Emericellopsis atlantica sp. nov. with signatures of a generalist lifestyle and marine biomass degradation.</title>
        <authorList>
            <person name="Hagestad O.C."/>
            <person name="Hou L."/>
            <person name="Andersen J.H."/>
            <person name="Hansen E.H."/>
            <person name="Altermark B."/>
            <person name="Li C."/>
            <person name="Kuhnert E."/>
            <person name="Cox R.J."/>
            <person name="Crous P.W."/>
            <person name="Spatafora J.W."/>
            <person name="Lail K."/>
            <person name="Amirebrahimi M."/>
            <person name="Lipzen A."/>
            <person name="Pangilinan J."/>
            <person name="Andreopoulos W."/>
            <person name="Hayes R.D."/>
            <person name="Ng V."/>
            <person name="Grigoriev I.V."/>
            <person name="Jackson S.A."/>
            <person name="Sutton T.D.S."/>
            <person name="Dobson A.D.W."/>
            <person name="Rama T."/>
        </authorList>
    </citation>
    <scope>NUCLEOTIDE SEQUENCE</scope>
    <source>
        <strain evidence="9">TRa018bII</strain>
    </source>
</reference>
<sequence>MSTSTTCWKCLSRPSLLSSQLSSRIAQVTVSAPFSSTATSLAPPLIRGNNGPQKGVKGTTAIKKKNRPQQTGKPPMPGERKALRKRVVLSNTNAIEVQDLVDLNQETVDGLLKENASGEYTSPVAGKVVGLPGTTVDSLRAIESFKTSQGWGLFRRPSLLVRKEAIDLTKSLVSAAKDQITQRLIIDGARGTGKSLMLLHAQAAAFAQGWVVINIPEARELVSATSDYAPIPDTMPQLWTQPTFTSSWLEKIQKANKTQLDTLKMTKKHNLPIEVPSEISLSRFLEIGVSDTDVAWPIFQAFWDEMNAKDRPPMLLTMDSTSYVMGMTEYRDKAINFIHSHDFVITKLFMDLFSGAIKMNNGGAVIAATSRSNSPTSISMDLAIMQALQRQAGEKLTRRNPFERKYDERVDSALRDITVMELSGVSKAEARSLMEYWAASGVLRQRVDEQIVAEKWALAGNGVIGEIKRNALNMRI</sequence>
<dbReference type="PANTHER" id="PTHR12810">
    <property type="entry name" value="MITOCHONDRIAL 28S RIBOSOMAL PROTEIN S29"/>
    <property type="match status" value="1"/>
</dbReference>
<dbReference type="GO" id="GO:0003735">
    <property type="term" value="F:structural constituent of ribosome"/>
    <property type="evidence" value="ECO:0007669"/>
    <property type="project" value="TreeGrafter"/>
</dbReference>
<dbReference type="OrthoDB" id="274828at2759"/>
<evidence type="ECO:0000313" key="10">
    <source>
        <dbReference type="Proteomes" id="UP000824998"/>
    </source>
</evidence>
<evidence type="ECO:0000256" key="6">
    <source>
        <dbReference type="ARBA" id="ARBA00023274"/>
    </source>
</evidence>
<evidence type="ECO:0000256" key="7">
    <source>
        <dbReference type="ARBA" id="ARBA00035140"/>
    </source>
</evidence>
<keyword evidence="5" id="KW-0496">Mitochondrion</keyword>
<evidence type="ECO:0000256" key="5">
    <source>
        <dbReference type="ARBA" id="ARBA00023128"/>
    </source>
</evidence>
<dbReference type="InterPro" id="IPR017082">
    <property type="entry name" value="Ribosomal_mS29_fun"/>
</dbReference>
<comment type="subcellular location">
    <subcellularLocation>
        <location evidence="1">Mitochondrion</location>
    </subcellularLocation>
</comment>
<evidence type="ECO:0000256" key="4">
    <source>
        <dbReference type="ARBA" id="ARBA00022980"/>
    </source>
</evidence>
<evidence type="ECO:0000256" key="8">
    <source>
        <dbReference type="SAM" id="MobiDB-lite"/>
    </source>
</evidence>
<proteinExistence type="inferred from homology"/>
<organism evidence="9 10">
    <name type="scientific">Amylocarpus encephaloides</name>
    <dbReference type="NCBI Taxonomy" id="45428"/>
    <lineage>
        <taxon>Eukaryota</taxon>
        <taxon>Fungi</taxon>
        <taxon>Dikarya</taxon>
        <taxon>Ascomycota</taxon>
        <taxon>Pezizomycotina</taxon>
        <taxon>Leotiomycetes</taxon>
        <taxon>Helotiales</taxon>
        <taxon>Helotiales incertae sedis</taxon>
        <taxon>Amylocarpus</taxon>
    </lineage>
</organism>
<dbReference type="Pfam" id="PF10236">
    <property type="entry name" value="DAP3"/>
    <property type="match status" value="1"/>
</dbReference>
<comment type="similarity">
    <text evidence="2">Belongs to the mitochondrion-specific ribosomal protein mS29 family.</text>
</comment>
<dbReference type="EMBL" id="MU251595">
    <property type="protein sequence ID" value="KAG9231549.1"/>
    <property type="molecule type" value="Genomic_DNA"/>
</dbReference>
<evidence type="ECO:0000256" key="3">
    <source>
        <dbReference type="ARBA" id="ARBA00022946"/>
    </source>
</evidence>
<evidence type="ECO:0000256" key="1">
    <source>
        <dbReference type="ARBA" id="ARBA00004173"/>
    </source>
</evidence>
<dbReference type="Proteomes" id="UP000824998">
    <property type="component" value="Unassembled WGS sequence"/>
</dbReference>
<keyword evidence="10" id="KW-1185">Reference proteome</keyword>
<dbReference type="GO" id="GO:0005763">
    <property type="term" value="C:mitochondrial small ribosomal subunit"/>
    <property type="evidence" value="ECO:0007669"/>
    <property type="project" value="InterPro"/>
</dbReference>
<keyword evidence="4" id="KW-0689">Ribosomal protein</keyword>
<dbReference type="GO" id="GO:0032543">
    <property type="term" value="P:mitochondrial translation"/>
    <property type="evidence" value="ECO:0007669"/>
    <property type="project" value="InterPro"/>
</dbReference>
<keyword evidence="3" id="KW-0809">Transit peptide</keyword>
<dbReference type="PIRSF" id="PIRSF036996">
    <property type="entry name" value="RSM23"/>
    <property type="match status" value="1"/>
</dbReference>
<evidence type="ECO:0000313" key="9">
    <source>
        <dbReference type="EMBL" id="KAG9231549.1"/>
    </source>
</evidence>
<gene>
    <name evidence="9" type="ORF">BJ875DRAFT_406801</name>
</gene>
<protein>
    <recommendedName>
        <fullName evidence="7">Small ribosomal subunit protein mS29</fullName>
    </recommendedName>
</protein>
<keyword evidence="6" id="KW-0687">Ribonucleoprotein</keyword>
<dbReference type="PANTHER" id="PTHR12810:SF0">
    <property type="entry name" value="SMALL RIBOSOMAL SUBUNIT PROTEIN MS29"/>
    <property type="match status" value="1"/>
</dbReference>
<feature type="region of interest" description="Disordered" evidence="8">
    <location>
        <begin position="42"/>
        <end position="79"/>
    </location>
</feature>
<name>A0A9P7YD91_9HELO</name>
<accession>A0A9P7YD91</accession>